<dbReference type="Gene3D" id="3.10.105.10">
    <property type="entry name" value="Dipeptide-binding Protein, Domain 3"/>
    <property type="match status" value="2"/>
</dbReference>
<reference evidence="3" key="1">
    <citation type="submission" date="2020-12" db="EMBL/GenBank/DDBJ databases">
        <title>Pontibaca salina gen. nov., sp. nov., isolated from marine sediment.</title>
        <authorList>
            <person name="Bo J."/>
            <person name="Wang S."/>
            <person name="Song X."/>
            <person name="Du Z."/>
        </authorList>
    </citation>
    <scope>NUCLEOTIDE SEQUENCE</scope>
    <source>
        <strain evidence="3">S1109L</strain>
    </source>
</reference>
<dbReference type="AlphaFoldDB" id="A0A934M140"/>
<feature type="domain" description="ABC-type glycine betaine transport system substrate-binding" evidence="2">
    <location>
        <begin position="27"/>
        <end position="300"/>
    </location>
</feature>
<keyword evidence="4" id="KW-1185">Reference proteome</keyword>
<evidence type="ECO:0000259" key="2">
    <source>
        <dbReference type="Pfam" id="PF04069"/>
    </source>
</evidence>
<feature type="chain" id="PRO_5036967691" evidence="1">
    <location>
        <begin position="24"/>
        <end position="323"/>
    </location>
</feature>
<dbReference type="Pfam" id="PF04069">
    <property type="entry name" value="OpuAC"/>
    <property type="match status" value="1"/>
</dbReference>
<dbReference type="GO" id="GO:0022857">
    <property type="term" value="F:transmembrane transporter activity"/>
    <property type="evidence" value="ECO:0007669"/>
    <property type="project" value="InterPro"/>
</dbReference>
<dbReference type="RefSeq" id="WP_198686408.1">
    <property type="nucleotide sequence ID" value="NZ_JAEIJD010000008.1"/>
</dbReference>
<dbReference type="SUPFAM" id="SSF53850">
    <property type="entry name" value="Periplasmic binding protein-like II"/>
    <property type="match status" value="1"/>
</dbReference>
<dbReference type="Gene3D" id="3.40.190.100">
    <property type="entry name" value="Glycine betaine-binding periplasmic protein, domain 2"/>
    <property type="match status" value="1"/>
</dbReference>
<name>A0A934M140_9RHOB</name>
<evidence type="ECO:0000256" key="1">
    <source>
        <dbReference type="SAM" id="SignalP"/>
    </source>
</evidence>
<organism evidence="3 4">
    <name type="scientific">Pontibaca salina</name>
    <dbReference type="NCBI Taxonomy" id="2795731"/>
    <lineage>
        <taxon>Bacteria</taxon>
        <taxon>Pseudomonadati</taxon>
        <taxon>Pseudomonadota</taxon>
        <taxon>Alphaproteobacteria</taxon>
        <taxon>Rhodobacterales</taxon>
        <taxon>Roseobacteraceae</taxon>
        <taxon>Pontibaca</taxon>
    </lineage>
</organism>
<gene>
    <name evidence="3" type="ORF">JAO82_10925</name>
</gene>
<dbReference type="InterPro" id="IPR007210">
    <property type="entry name" value="ABC_Gly_betaine_transp_sub-bd"/>
</dbReference>
<sequence>MKTASLGVFGFLAVMAMPGEAKAECGEVSITEMNWASAAIVTQLAKFLMEQGYGCTVTVVPSDPTPAMVSVAENNEPHIITELWLNGVGDIYDRLKDEGKLDELAPVLDPGGVEGWWVPTYLAEKHPELKSIDGVLANPELVGGIFNNCPDGFGCRIRNDNLVRAVDMEGHGLKVFNHGSGETLATSIASAYENQEAWFGYYWGPTEVMGKYDMTRVSLGKYHTEIDRANQNANNADPQISEFPDAPVYTVVTTDFREREPEVAEMMSNFTIETDTMSALLGWKSENSASIEETVVRFIQDHSNAWSSWVSDEARQNLGRFID</sequence>
<proteinExistence type="predicted"/>
<keyword evidence="1" id="KW-0732">Signal</keyword>
<comment type="caution">
    <text evidence="3">The sequence shown here is derived from an EMBL/GenBank/DDBJ whole genome shotgun (WGS) entry which is preliminary data.</text>
</comment>
<evidence type="ECO:0000313" key="4">
    <source>
        <dbReference type="Proteomes" id="UP000613255"/>
    </source>
</evidence>
<protein>
    <submittedName>
        <fullName evidence="3">Glycine/betaine ABC transporter substrate-binding protein</fullName>
    </submittedName>
</protein>
<evidence type="ECO:0000313" key="3">
    <source>
        <dbReference type="EMBL" id="MBI6630388.1"/>
    </source>
</evidence>
<dbReference type="GO" id="GO:0043190">
    <property type="term" value="C:ATP-binding cassette (ABC) transporter complex"/>
    <property type="evidence" value="ECO:0007669"/>
    <property type="project" value="InterPro"/>
</dbReference>
<dbReference type="Proteomes" id="UP000613255">
    <property type="component" value="Unassembled WGS sequence"/>
</dbReference>
<accession>A0A934M140</accession>
<feature type="signal peptide" evidence="1">
    <location>
        <begin position="1"/>
        <end position="23"/>
    </location>
</feature>
<dbReference type="EMBL" id="JAEIJD010000008">
    <property type="protein sequence ID" value="MBI6630388.1"/>
    <property type="molecule type" value="Genomic_DNA"/>
</dbReference>